<dbReference type="Proteomes" id="UP000507470">
    <property type="component" value="Unassembled WGS sequence"/>
</dbReference>
<keyword evidence="2" id="KW-1133">Transmembrane helix</keyword>
<feature type="compositionally biased region" description="Basic and acidic residues" evidence="1">
    <location>
        <begin position="54"/>
        <end position="72"/>
    </location>
</feature>
<sequence>MTDNLYIDKDAEVYMPESESYKLKNEVERRTKEGKKTKLNKSLQYDFPILDKTPNSHEDEGKDHRLTSDKYPKVQPDVSEPTNQHLKNDPSIEVRSQTADGVTINVGQVDTLRQVTLNTGPSQHQSLDTIPSNVRYFQLYVCTGVTGFGILYYNSHLLSESCSLLKNNVTLSLQSEAFQSALRRACFSNSMVFPLILFIALVVMIVFVIPEYFWDRTRNHHL</sequence>
<gene>
    <name evidence="3" type="ORF">MCOR_51152</name>
</gene>
<dbReference type="EMBL" id="CACVKT020008944">
    <property type="protein sequence ID" value="CAC5418737.1"/>
    <property type="molecule type" value="Genomic_DNA"/>
</dbReference>
<evidence type="ECO:0000313" key="3">
    <source>
        <dbReference type="EMBL" id="CAC5418737.1"/>
    </source>
</evidence>
<evidence type="ECO:0000256" key="1">
    <source>
        <dbReference type="SAM" id="MobiDB-lite"/>
    </source>
</evidence>
<evidence type="ECO:0000256" key="2">
    <source>
        <dbReference type="SAM" id="Phobius"/>
    </source>
</evidence>
<dbReference type="OrthoDB" id="6095076at2759"/>
<reference evidence="3 4" key="1">
    <citation type="submission" date="2020-06" db="EMBL/GenBank/DDBJ databases">
        <authorList>
            <person name="Li R."/>
            <person name="Bekaert M."/>
        </authorList>
    </citation>
    <scope>NUCLEOTIDE SEQUENCE [LARGE SCALE GENOMIC DNA]</scope>
    <source>
        <strain evidence="4">wild</strain>
    </source>
</reference>
<feature type="transmembrane region" description="Helical" evidence="2">
    <location>
        <begin position="191"/>
        <end position="214"/>
    </location>
</feature>
<feature type="region of interest" description="Disordered" evidence="1">
    <location>
        <begin position="22"/>
        <end position="88"/>
    </location>
</feature>
<keyword evidence="2" id="KW-0812">Transmembrane</keyword>
<keyword evidence="4" id="KW-1185">Reference proteome</keyword>
<organism evidence="3 4">
    <name type="scientific">Mytilus coruscus</name>
    <name type="common">Sea mussel</name>
    <dbReference type="NCBI Taxonomy" id="42192"/>
    <lineage>
        <taxon>Eukaryota</taxon>
        <taxon>Metazoa</taxon>
        <taxon>Spiralia</taxon>
        <taxon>Lophotrochozoa</taxon>
        <taxon>Mollusca</taxon>
        <taxon>Bivalvia</taxon>
        <taxon>Autobranchia</taxon>
        <taxon>Pteriomorphia</taxon>
        <taxon>Mytilida</taxon>
        <taxon>Mytiloidea</taxon>
        <taxon>Mytilidae</taxon>
        <taxon>Mytilinae</taxon>
        <taxon>Mytilus</taxon>
    </lineage>
</organism>
<name>A0A6J8EEP5_MYTCO</name>
<accession>A0A6J8EEP5</accession>
<dbReference type="AlphaFoldDB" id="A0A6J8EEP5"/>
<proteinExistence type="predicted"/>
<protein>
    <submittedName>
        <fullName evidence="3">Uncharacterized protein</fullName>
    </submittedName>
</protein>
<evidence type="ECO:0000313" key="4">
    <source>
        <dbReference type="Proteomes" id="UP000507470"/>
    </source>
</evidence>
<keyword evidence="2" id="KW-0472">Membrane</keyword>
<feature type="compositionally biased region" description="Basic and acidic residues" evidence="1">
    <location>
        <begin position="22"/>
        <end position="36"/>
    </location>
</feature>